<dbReference type="Proteomes" id="UP000738349">
    <property type="component" value="Unassembled WGS sequence"/>
</dbReference>
<dbReference type="AlphaFoldDB" id="A0A9P9EPE0"/>
<dbReference type="Pfam" id="PF11951">
    <property type="entry name" value="Fungal_trans_2"/>
    <property type="match status" value="1"/>
</dbReference>
<dbReference type="Pfam" id="PF00172">
    <property type="entry name" value="Zn_clus"/>
    <property type="match status" value="1"/>
</dbReference>
<name>A0A9P9EPE0_9HYPO</name>
<evidence type="ECO:0000256" key="2">
    <source>
        <dbReference type="ARBA" id="ARBA00023242"/>
    </source>
</evidence>
<dbReference type="CDD" id="cd00067">
    <property type="entry name" value="GAL4"/>
    <property type="match status" value="1"/>
</dbReference>
<sequence>MPSRGCGTCVDRKVLCDRTLPKCRRCATSGRACKGYDLRLSWPRAGDKKRALLGPDTPATVPFSNFAELPFINASSWDIEMHYDGSLPESLYKHALARRGSQITRLHRMRQLARPVVGTALSWMPPNISAPDKDLLQYFISVASFSLPTFSPDAAMIRQAIIRMALAGSTPSTTAVLKAALALASLYRGGPRNRAAQLKISALRALSASAYTNIGSAECIQHVAAGMLLCTFEVQQTSKTSSHWLWYICGSKDIIKTAKLEDSAHNSDFTALIGWVHYYDVAGRFSLRHWQRHHSIESITNNDDQFHDFSPTVCARSRAANLIGTSHVVLDLLSEICDSILDPSDSKYHSDEYRQYLKVLEWRVRRISINDQESASNASEMNVTQANKLYQLAALTYINRASQNSAGQSEKVLEWVKEAFLILSRINTCKAPLPLFVFGCEASSDEMRAIILNLISATERVSHMQSLEQVKSMLEFIWVQNDIADIRMDYTDQISRIFGSSEVLPAMV</sequence>
<comment type="subcellular location">
    <subcellularLocation>
        <location evidence="1">Nucleus</location>
    </subcellularLocation>
</comment>
<dbReference type="InterPro" id="IPR021858">
    <property type="entry name" value="Fun_TF"/>
</dbReference>
<proteinExistence type="predicted"/>
<comment type="caution">
    <text evidence="4">The sequence shown here is derived from an EMBL/GenBank/DDBJ whole genome shotgun (WGS) entry which is preliminary data.</text>
</comment>
<evidence type="ECO:0000259" key="3">
    <source>
        <dbReference type="PROSITE" id="PS50048"/>
    </source>
</evidence>
<dbReference type="PANTHER" id="PTHR37534">
    <property type="entry name" value="TRANSCRIPTIONAL ACTIVATOR PROTEIN UGA3"/>
    <property type="match status" value="1"/>
</dbReference>
<dbReference type="EMBL" id="JAGMUV010000011">
    <property type="protein sequence ID" value="KAH7140876.1"/>
    <property type="molecule type" value="Genomic_DNA"/>
</dbReference>
<dbReference type="InterPro" id="IPR036864">
    <property type="entry name" value="Zn2-C6_fun-type_DNA-bd_sf"/>
</dbReference>
<gene>
    <name evidence="4" type="ORF">EDB81DRAFT_857996</name>
</gene>
<dbReference type="PROSITE" id="PS50048">
    <property type="entry name" value="ZN2_CY6_FUNGAL_2"/>
    <property type="match status" value="1"/>
</dbReference>
<dbReference type="PANTHER" id="PTHR37534:SF39">
    <property type="entry name" value="TRANSCRIPTION FACTOR DOMAIN-CONTAINING PROTEIN"/>
    <property type="match status" value="1"/>
</dbReference>
<dbReference type="GO" id="GO:0045944">
    <property type="term" value="P:positive regulation of transcription by RNA polymerase II"/>
    <property type="evidence" value="ECO:0007669"/>
    <property type="project" value="TreeGrafter"/>
</dbReference>
<dbReference type="Gene3D" id="4.10.240.10">
    <property type="entry name" value="Zn(2)-C6 fungal-type DNA-binding domain"/>
    <property type="match status" value="1"/>
</dbReference>
<organism evidence="4 5">
    <name type="scientific">Dactylonectria macrodidyma</name>
    <dbReference type="NCBI Taxonomy" id="307937"/>
    <lineage>
        <taxon>Eukaryota</taxon>
        <taxon>Fungi</taxon>
        <taxon>Dikarya</taxon>
        <taxon>Ascomycota</taxon>
        <taxon>Pezizomycotina</taxon>
        <taxon>Sordariomycetes</taxon>
        <taxon>Hypocreomycetidae</taxon>
        <taxon>Hypocreales</taxon>
        <taxon>Nectriaceae</taxon>
        <taxon>Dactylonectria</taxon>
    </lineage>
</organism>
<dbReference type="OrthoDB" id="5130013at2759"/>
<feature type="domain" description="Zn(2)-C6 fungal-type" evidence="3">
    <location>
        <begin position="5"/>
        <end position="33"/>
    </location>
</feature>
<dbReference type="GO" id="GO:0000976">
    <property type="term" value="F:transcription cis-regulatory region binding"/>
    <property type="evidence" value="ECO:0007669"/>
    <property type="project" value="TreeGrafter"/>
</dbReference>
<dbReference type="GO" id="GO:0005634">
    <property type="term" value="C:nucleus"/>
    <property type="evidence" value="ECO:0007669"/>
    <property type="project" value="UniProtKB-SubCell"/>
</dbReference>
<keyword evidence="5" id="KW-1185">Reference proteome</keyword>
<dbReference type="SUPFAM" id="SSF57701">
    <property type="entry name" value="Zn2/Cys6 DNA-binding domain"/>
    <property type="match status" value="1"/>
</dbReference>
<protein>
    <submittedName>
        <fullName evidence="4">Fungal-specific transcription factor domain-containing protein</fullName>
    </submittedName>
</protein>
<keyword evidence="2" id="KW-0539">Nucleus</keyword>
<evidence type="ECO:0000256" key="1">
    <source>
        <dbReference type="ARBA" id="ARBA00004123"/>
    </source>
</evidence>
<evidence type="ECO:0000313" key="4">
    <source>
        <dbReference type="EMBL" id="KAH7140876.1"/>
    </source>
</evidence>
<evidence type="ECO:0000313" key="5">
    <source>
        <dbReference type="Proteomes" id="UP000738349"/>
    </source>
</evidence>
<dbReference type="GO" id="GO:0000981">
    <property type="term" value="F:DNA-binding transcription factor activity, RNA polymerase II-specific"/>
    <property type="evidence" value="ECO:0007669"/>
    <property type="project" value="InterPro"/>
</dbReference>
<accession>A0A9P9EPE0</accession>
<dbReference type="InterPro" id="IPR001138">
    <property type="entry name" value="Zn2Cys6_DnaBD"/>
</dbReference>
<reference evidence="4" key="1">
    <citation type="journal article" date="2021" name="Nat. Commun.">
        <title>Genetic determinants of endophytism in the Arabidopsis root mycobiome.</title>
        <authorList>
            <person name="Mesny F."/>
            <person name="Miyauchi S."/>
            <person name="Thiergart T."/>
            <person name="Pickel B."/>
            <person name="Atanasova L."/>
            <person name="Karlsson M."/>
            <person name="Huettel B."/>
            <person name="Barry K.W."/>
            <person name="Haridas S."/>
            <person name="Chen C."/>
            <person name="Bauer D."/>
            <person name="Andreopoulos W."/>
            <person name="Pangilinan J."/>
            <person name="LaButti K."/>
            <person name="Riley R."/>
            <person name="Lipzen A."/>
            <person name="Clum A."/>
            <person name="Drula E."/>
            <person name="Henrissat B."/>
            <person name="Kohler A."/>
            <person name="Grigoriev I.V."/>
            <person name="Martin F.M."/>
            <person name="Hacquard S."/>
        </authorList>
    </citation>
    <scope>NUCLEOTIDE SEQUENCE</scope>
    <source>
        <strain evidence="4">MPI-CAGE-AT-0147</strain>
    </source>
</reference>
<dbReference type="GO" id="GO:0008270">
    <property type="term" value="F:zinc ion binding"/>
    <property type="evidence" value="ECO:0007669"/>
    <property type="project" value="InterPro"/>
</dbReference>